<feature type="binding site" evidence="11 12">
    <location>
        <position position="602"/>
    </location>
    <ligand>
        <name>L-homocysteine</name>
        <dbReference type="ChEBI" id="CHEBI:58199"/>
    </ligand>
</feature>
<evidence type="ECO:0000256" key="4">
    <source>
        <dbReference type="ARBA" id="ARBA00022603"/>
    </source>
</evidence>
<keyword evidence="4 11" id="KW-0489">Methyltransferase</keyword>
<dbReference type="NCBIfam" id="TIGR01371">
    <property type="entry name" value="met_syn_B12ind"/>
    <property type="match status" value="1"/>
</dbReference>
<organism evidence="17 18">
    <name type="scientific">Providencia rustigianii DSM 4541</name>
    <dbReference type="NCBI Taxonomy" id="500637"/>
    <lineage>
        <taxon>Bacteria</taxon>
        <taxon>Pseudomonadati</taxon>
        <taxon>Pseudomonadota</taxon>
        <taxon>Gammaproteobacteria</taxon>
        <taxon>Enterobacterales</taxon>
        <taxon>Morganellaceae</taxon>
        <taxon>Providencia</taxon>
    </lineage>
</organism>
<dbReference type="AlphaFoldDB" id="D1P6T8"/>
<evidence type="ECO:0000256" key="7">
    <source>
        <dbReference type="ARBA" id="ARBA00022723"/>
    </source>
</evidence>
<feature type="binding site" evidence="13">
    <location>
        <position position="646"/>
    </location>
    <ligand>
        <name>Zn(2+)</name>
        <dbReference type="ChEBI" id="CHEBI:29105"/>
        <label>1</label>
        <note>catalytic</note>
    </ligand>
</feature>
<evidence type="ECO:0000256" key="10">
    <source>
        <dbReference type="ARBA" id="ARBA00023167"/>
    </source>
</evidence>
<feature type="binding site" evidence="11 12">
    <location>
        <position position="602"/>
    </location>
    <ligand>
        <name>L-methionine</name>
        <dbReference type="ChEBI" id="CHEBI:57844"/>
    </ligand>
</feature>
<dbReference type="GO" id="GO:0071265">
    <property type="term" value="P:L-methionine biosynthetic process"/>
    <property type="evidence" value="ECO:0007669"/>
    <property type="project" value="UniProtKB-ARBA"/>
</dbReference>
<dbReference type="HOGENOM" id="CLU_013175_0_0_6"/>
<keyword evidence="5 11" id="KW-0028">Amino-acid biosynthesis</keyword>
<accession>D1P6T8</accession>
<dbReference type="Pfam" id="PF08267">
    <property type="entry name" value="Meth_synt_1"/>
    <property type="match status" value="1"/>
</dbReference>
<comment type="function">
    <text evidence="1 11">Catalyzes the transfer of a methyl group from 5-methyltetrahydrofolate to homocysteine resulting in methionine formation.</text>
</comment>
<keyword evidence="10 11" id="KW-0486">Methionine biosynthesis</keyword>
<comment type="similarity">
    <text evidence="3 11">Belongs to the vitamin-B12 independent methionine synthase family.</text>
</comment>
<comment type="caution">
    <text evidence="17">The sequence shown here is derived from an EMBL/GenBank/DDBJ whole genome shotgun (WGS) entry which is preliminary data.</text>
</comment>
<feature type="binding site" evidence="13">
    <location>
        <position position="729"/>
    </location>
    <ligand>
        <name>Zn(2+)</name>
        <dbReference type="ChEBI" id="CHEBI:29105"/>
        <label>1</label>
        <note>catalytic</note>
    </ligand>
</feature>
<dbReference type="RefSeq" id="WP_006815952.1">
    <property type="nucleotide sequence ID" value="NZ_GG703821.1"/>
</dbReference>
<feature type="domain" description="Cobalamin-independent methionine synthase MetE N-terminal" evidence="16">
    <location>
        <begin position="5"/>
        <end position="311"/>
    </location>
</feature>
<dbReference type="GO" id="GO:0032259">
    <property type="term" value="P:methylation"/>
    <property type="evidence" value="ECO:0007669"/>
    <property type="project" value="UniProtKB-KW"/>
</dbReference>
<protein>
    <recommendedName>
        <fullName evidence="11">5-methyltetrahydropteroyltriglutamate--homocysteine methyltransferase</fullName>
        <ecNumber evidence="11">2.1.1.14</ecNumber>
    </recommendedName>
    <alternativeName>
        <fullName evidence="11">Cobalamin-independent methionine synthase</fullName>
    </alternativeName>
    <alternativeName>
        <fullName evidence="11">Methionine synthase, vitamin-B12 independent isozyme</fullName>
    </alternativeName>
</protein>
<feature type="binding site" evidence="11">
    <location>
        <position position="487"/>
    </location>
    <ligand>
        <name>L-homocysteine</name>
        <dbReference type="ChEBI" id="CHEBI:58199"/>
    </ligand>
</feature>
<dbReference type="HAMAP" id="MF_00172">
    <property type="entry name" value="Meth_synth"/>
    <property type="match status" value="1"/>
</dbReference>
<feature type="binding site" evidence="12">
    <location>
        <position position="20"/>
    </location>
    <ligand>
        <name>5-methyltetrahydropteroyltri-L-glutamate</name>
        <dbReference type="ChEBI" id="CHEBI:58207"/>
    </ligand>
</feature>
<keyword evidence="8 11" id="KW-0677">Repeat</keyword>
<evidence type="ECO:0000259" key="16">
    <source>
        <dbReference type="Pfam" id="PF08267"/>
    </source>
</evidence>
<feature type="binding site" evidence="11 12">
    <location>
        <begin position="518"/>
        <end position="519"/>
    </location>
    <ligand>
        <name>5-methyltetrahydropteroyltri-L-glutamate</name>
        <dbReference type="ChEBI" id="CHEBI:58207"/>
    </ligand>
</feature>
<keyword evidence="7 11" id="KW-0479">Metal-binding</keyword>
<evidence type="ECO:0000256" key="2">
    <source>
        <dbReference type="ARBA" id="ARBA00004681"/>
    </source>
</evidence>
<sequence>MSVINHILGFPRVGLKRELKRAQEDYWAGKIDQRALLETGYQLRARHWEQQKNAGVELLPVGDFAWYDQVLTTSLLLGNVPPRHQNEDGSIDLDTLFRVARGRAPTGTPAAAGEMTKWFNTNYHYIVPEFQQGQTFSLSWTQLFDEVDEALALGHKVKPVLIGPMTYLWLGKVKGPAFERLSLLNELLPVYQEILSRLAQKGVEWVQIDEPALVLDLPIEWQQAYLQAYQALSGKTKLLLTTYFDGISHHLDVIKQLPVQGLHVDVVAGKDDIEKLHQALPADWVLSLGLINGRNVWKGDLGEKFQRVKPLLGLRELWIGSSCSLLHSPIDLNSETRLDAEVKSWFAFALQKCEELALLTKVLNQPTADNIAKLEAYSTPIRARKTSSRVNNLTVAQRLAAIQQNDVERASAYESRAERQRQRFNLPLLPTTTIGSFPQTSEIRTLRLDFKKGNVDKLSYRTNISEHIKQAIKEQEILDIDVLVHGEAERNDMVEYFGEHFDGYIFTQNGWVQSYGSRCVKPPVIIGDISRPEAITVEWAKYAQSLTEKPVKGMLTGPVTILCWSFPREDVSRETIAKQIALALRDEVDDLQKAGIGIIQIDEPALREGLPLRRDEWAEYLTWAVDAFKLSAAIAEDDTQIHTHMCYCEFNDIMDSIAALDADVITIETSRSDMDLLDAFEHFDYPNEIGPGVYDIHSPNVPNVEWIVALLRKAAKRVPVERLWVNPDCGLKTRGWEETRQALANMVEAAKKLRNEYQR</sequence>
<dbReference type="EC" id="2.1.1.14" evidence="11"/>
<comment type="pathway">
    <text evidence="2 11">Amino-acid biosynthesis; L-methionine biosynthesis via de novo pathway; L-methionine from L-homocysteine (MetE route): step 1/1.</text>
</comment>
<feature type="binding site" evidence="11">
    <location>
        <position position="608"/>
    </location>
    <ligand>
        <name>5-methyltetrahydropteroyltri-L-glutamate</name>
        <dbReference type="ChEBI" id="CHEBI:58207"/>
    </ligand>
</feature>
<dbReference type="FunFam" id="3.20.20.210:FF:000002">
    <property type="entry name" value="5-methyltetrahydropteroyltriglutamate--homocysteine methyltransferase"/>
    <property type="match status" value="1"/>
</dbReference>
<keyword evidence="9 11" id="KW-0862">Zinc</keyword>
<dbReference type="FunFam" id="3.20.20.210:FF:000003">
    <property type="entry name" value="5-methyltetrahydropteroyltriglutamate--homocysteine methyltransferase"/>
    <property type="match status" value="1"/>
</dbReference>
<dbReference type="STRING" id="500637.PROVRUST_07958"/>
<comment type="catalytic activity">
    <reaction evidence="11">
        <text>5-methyltetrahydropteroyltri-L-glutamate + L-homocysteine = tetrahydropteroyltri-L-glutamate + L-methionine</text>
        <dbReference type="Rhea" id="RHEA:21196"/>
        <dbReference type="ChEBI" id="CHEBI:57844"/>
        <dbReference type="ChEBI" id="CHEBI:58140"/>
        <dbReference type="ChEBI" id="CHEBI:58199"/>
        <dbReference type="ChEBI" id="CHEBI:58207"/>
        <dbReference type="EC" id="2.1.1.14"/>
    </reaction>
</comment>
<keyword evidence="18" id="KW-1185">Reference proteome</keyword>
<dbReference type="Pfam" id="PF01717">
    <property type="entry name" value="Meth_synt_2"/>
    <property type="match status" value="1"/>
</dbReference>
<feature type="domain" description="Cobalamin-independent methionine synthase MetE C-terminal/archaeal" evidence="15">
    <location>
        <begin position="429"/>
        <end position="751"/>
    </location>
</feature>
<dbReference type="InterPro" id="IPR002629">
    <property type="entry name" value="Met_Synth_C/arc"/>
</dbReference>
<evidence type="ECO:0000256" key="9">
    <source>
        <dbReference type="ARBA" id="ARBA00022833"/>
    </source>
</evidence>
<feature type="binding site" evidence="11">
    <location>
        <position position="644"/>
    </location>
    <ligand>
        <name>Zn(2+)</name>
        <dbReference type="ChEBI" id="CHEBI:29105"/>
        <note>catalytic</note>
    </ligand>
</feature>
<feature type="active site" description="Proton donor" evidence="11 14">
    <location>
        <position position="697"/>
    </location>
</feature>
<evidence type="ECO:0000259" key="15">
    <source>
        <dbReference type="Pfam" id="PF01717"/>
    </source>
</evidence>
<feature type="binding site" evidence="11">
    <location>
        <position position="646"/>
    </location>
    <ligand>
        <name>Zn(2+)</name>
        <dbReference type="ChEBI" id="CHEBI:29105"/>
        <note>catalytic</note>
    </ligand>
</feature>
<evidence type="ECO:0000313" key="18">
    <source>
        <dbReference type="Proteomes" id="UP000005512"/>
    </source>
</evidence>
<feature type="binding site" evidence="11">
    <location>
        <position position="668"/>
    </location>
    <ligand>
        <name>Zn(2+)</name>
        <dbReference type="ChEBI" id="CHEBI:29105"/>
        <note>catalytic</note>
    </ligand>
</feature>
<dbReference type="NCBIfam" id="NF003556">
    <property type="entry name" value="PRK05222.1"/>
    <property type="match status" value="1"/>
</dbReference>
<dbReference type="eggNOG" id="COG0620">
    <property type="taxonomic scope" value="Bacteria"/>
</dbReference>
<feature type="binding site" evidence="11 12">
    <location>
        <position position="564"/>
    </location>
    <ligand>
        <name>5-methyltetrahydropteroyltri-L-glutamate</name>
        <dbReference type="ChEBI" id="CHEBI:58207"/>
    </ligand>
</feature>
<evidence type="ECO:0000256" key="12">
    <source>
        <dbReference type="PIRSR" id="PIRSR000382-1"/>
    </source>
</evidence>
<feature type="binding site" evidence="12">
    <location>
        <position position="122"/>
    </location>
    <ligand>
        <name>5-methyltetrahydropteroyltri-L-glutamate</name>
        <dbReference type="ChEBI" id="CHEBI:58207"/>
    </ligand>
</feature>
<evidence type="ECO:0000256" key="5">
    <source>
        <dbReference type="ARBA" id="ARBA00022605"/>
    </source>
</evidence>
<proteinExistence type="inferred from homology"/>
<dbReference type="GO" id="GO:0003871">
    <property type="term" value="F:5-methyltetrahydropteroyltriglutamate-homocysteine S-methyltransferase activity"/>
    <property type="evidence" value="ECO:0007669"/>
    <property type="project" value="UniProtKB-UniRule"/>
</dbReference>
<dbReference type="GO" id="GO:0008270">
    <property type="term" value="F:zinc ion binding"/>
    <property type="evidence" value="ECO:0007669"/>
    <property type="project" value="InterPro"/>
</dbReference>
<dbReference type="Proteomes" id="UP000005512">
    <property type="component" value="Unassembled WGS sequence"/>
</dbReference>
<evidence type="ECO:0000256" key="8">
    <source>
        <dbReference type="ARBA" id="ARBA00022737"/>
    </source>
</evidence>
<name>D1P6T8_9GAMM</name>
<dbReference type="InterPro" id="IPR013215">
    <property type="entry name" value="Cbl-indep_Met_Synth_N"/>
</dbReference>
<evidence type="ECO:0000256" key="1">
    <source>
        <dbReference type="ARBA" id="ARBA00002777"/>
    </source>
</evidence>
<dbReference type="InterPro" id="IPR038071">
    <property type="entry name" value="UROD/MetE-like_sf"/>
</dbReference>
<evidence type="ECO:0000313" key="17">
    <source>
        <dbReference type="EMBL" id="EFB70785.1"/>
    </source>
</evidence>
<dbReference type="UniPathway" id="UPA00051">
    <property type="reaction ID" value="UER00082"/>
</dbReference>
<dbReference type="InterPro" id="IPR006276">
    <property type="entry name" value="Cobalamin-indep_Met_synthase"/>
</dbReference>
<evidence type="ECO:0000256" key="6">
    <source>
        <dbReference type="ARBA" id="ARBA00022679"/>
    </source>
</evidence>
<evidence type="ECO:0000256" key="13">
    <source>
        <dbReference type="PIRSR" id="PIRSR000382-2"/>
    </source>
</evidence>
<evidence type="ECO:0000256" key="11">
    <source>
        <dbReference type="HAMAP-Rule" id="MF_00172"/>
    </source>
</evidence>
<dbReference type="CDD" id="cd03312">
    <property type="entry name" value="CIMS_N_terminal_like"/>
    <property type="match status" value="1"/>
</dbReference>
<gene>
    <name evidence="11 17" type="primary">metE</name>
    <name evidence="17" type="ORF">PROVRUST_07958</name>
</gene>
<evidence type="ECO:0000256" key="3">
    <source>
        <dbReference type="ARBA" id="ARBA00009553"/>
    </source>
</evidence>
<keyword evidence="6 11" id="KW-0808">Transferase</keyword>
<dbReference type="EMBL" id="ABXV02000046">
    <property type="protein sequence ID" value="EFB70785.1"/>
    <property type="molecule type" value="Genomic_DNA"/>
</dbReference>
<feature type="binding site" evidence="11">
    <location>
        <position position="117"/>
    </location>
    <ligand>
        <name>5-methyltetrahydropteroyltri-L-glutamate</name>
        <dbReference type="ChEBI" id="CHEBI:58207"/>
    </ligand>
</feature>
<dbReference type="Gene3D" id="3.20.20.210">
    <property type="match status" value="2"/>
</dbReference>
<dbReference type="SUPFAM" id="SSF51726">
    <property type="entry name" value="UROD/MetE-like"/>
    <property type="match status" value="2"/>
</dbReference>
<comment type="cofactor">
    <cofactor evidence="13">
        <name>Zn(2+)</name>
        <dbReference type="ChEBI" id="CHEBI:29105"/>
    </cofactor>
    <text evidence="13">Binds 2 Zn(2+) ions per subunit.</text>
</comment>
<dbReference type="CDD" id="cd03311">
    <property type="entry name" value="CIMS_C_terminal_like"/>
    <property type="match status" value="1"/>
</dbReference>
<feature type="binding site" evidence="11 12">
    <location>
        <position position="487"/>
    </location>
    <ligand>
        <name>L-methionine</name>
        <dbReference type="ChEBI" id="CHEBI:57844"/>
    </ligand>
</feature>
<feature type="binding site" evidence="13">
    <location>
        <position position="668"/>
    </location>
    <ligand>
        <name>Zn(2+)</name>
        <dbReference type="ChEBI" id="CHEBI:29105"/>
        <label>1</label>
        <note>catalytic</note>
    </ligand>
</feature>
<feature type="binding site" evidence="11 12">
    <location>
        <begin position="434"/>
        <end position="436"/>
    </location>
    <ligand>
        <name>L-homocysteine</name>
        <dbReference type="ChEBI" id="CHEBI:58199"/>
    </ligand>
</feature>
<evidence type="ECO:0000256" key="14">
    <source>
        <dbReference type="PIRSR" id="PIRSR000382-3"/>
    </source>
</evidence>
<reference evidence="17" key="1">
    <citation type="submission" date="2009-12" db="EMBL/GenBank/DDBJ databases">
        <authorList>
            <person name="Weinstock G."/>
            <person name="Sodergren E."/>
            <person name="Clifton S."/>
            <person name="Fulton L."/>
            <person name="Fulton B."/>
            <person name="Courtney L."/>
            <person name="Fronick C."/>
            <person name="Harrison M."/>
            <person name="Strong C."/>
            <person name="Farmer C."/>
            <person name="Delahaunty K."/>
            <person name="Markovic C."/>
            <person name="Hall O."/>
            <person name="Minx P."/>
            <person name="Tomlinson C."/>
            <person name="Mitreva M."/>
            <person name="Nelson J."/>
            <person name="Hou S."/>
            <person name="Wollam A."/>
            <person name="Pepin K.H."/>
            <person name="Johnson M."/>
            <person name="Bhonagiri V."/>
            <person name="Nash W.E."/>
            <person name="Warren W."/>
            <person name="Chinwalla A."/>
            <person name="Mardis E.R."/>
            <person name="Wilson R.K."/>
        </authorList>
    </citation>
    <scope>NUCLEOTIDE SEQUENCE [LARGE SCALE GENOMIC DNA]</scope>
    <source>
        <strain evidence="17">DSM 4541</strain>
    </source>
</reference>
<feature type="binding site" evidence="11">
    <location>
        <begin position="17"/>
        <end position="20"/>
    </location>
    <ligand>
        <name>5-methyltetrahydropteroyltri-L-glutamate</name>
        <dbReference type="ChEBI" id="CHEBI:58207"/>
    </ligand>
</feature>
<comment type="cofactor">
    <cofactor evidence="11">
        <name>Zn(2+)</name>
        <dbReference type="ChEBI" id="CHEBI:29105"/>
    </cofactor>
    <text evidence="11">Binds 1 zinc ion per subunit.</text>
</comment>
<dbReference type="PIRSF" id="PIRSF000382">
    <property type="entry name" value="MeTrfase_B12_ind"/>
    <property type="match status" value="1"/>
</dbReference>
<feature type="binding site" evidence="11 12">
    <location>
        <begin position="434"/>
        <end position="436"/>
    </location>
    <ligand>
        <name>L-methionine</name>
        <dbReference type="ChEBI" id="CHEBI:57844"/>
    </ligand>
</feature>
<dbReference type="PANTHER" id="PTHR30519">
    <property type="entry name" value="5-METHYLTETRAHYDROPTEROYLTRIGLUTAMATE--HOMOCYSTEINE METHYLTRANSFERASE"/>
    <property type="match status" value="1"/>
</dbReference>
<feature type="binding site" evidence="11">
    <location>
        <position position="729"/>
    </location>
    <ligand>
        <name>Zn(2+)</name>
        <dbReference type="ChEBI" id="CHEBI:29105"/>
        <note>catalytic</note>
    </ligand>
</feature>
<feature type="binding site" evidence="13">
    <location>
        <position position="644"/>
    </location>
    <ligand>
        <name>Zn(2+)</name>
        <dbReference type="ChEBI" id="CHEBI:29105"/>
        <label>1</label>
        <note>catalytic</note>
    </ligand>
</feature>